<reference evidence="2 3" key="1">
    <citation type="journal article" date="2016" name="Front. Microbiol.">
        <title>Genome and transcriptome sequences reveal the specific parasitism of the nematophagous Purpureocillium lilacinum 36-1.</title>
        <authorList>
            <person name="Xie J."/>
            <person name="Li S."/>
            <person name="Mo C."/>
            <person name="Xiao X."/>
            <person name="Peng D."/>
            <person name="Wang G."/>
            <person name="Xiao Y."/>
        </authorList>
    </citation>
    <scope>NUCLEOTIDE SEQUENCE [LARGE SCALE GENOMIC DNA]</scope>
    <source>
        <strain evidence="2 3">36-1</strain>
    </source>
</reference>
<evidence type="ECO:0000313" key="2">
    <source>
        <dbReference type="EMBL" id="PWI66188.1"/>
    </source>
</evidence>
<evidence type="ECO:0000256" key="1">
    <source>
        <dbReference type="SAM" id="MobiDB-lite"/>
    </source>
</evidence>
<feature type="region of interest" description="Disordered" evidence="1">
    <location>
        <begin position="518"/>
        <end position="542"/>
    </location>
</feature>
<evidence type="ECO:0000313" key="3">
    <source>
        <dbReference type="Proteomes" id="UP000245956"/>
    </source>
</evidence>
<gene>
    <name evidence="2" type="ORF">PCL_05406</name>
</gene>
<feature type="compositionally biased region" description="Basic and acidic residues" evidence="1">
    <location>
        <begin position="79"/>
        <end position="88"/>
    </location>
</feature>
<dbReference type="Proteomes" id="UP000245956">
    <property type="component" value="Unassembled WGS sequence"/>
</dbReference>
<organism evidence="2 3">
    <name type="scientific">Purpureocillium lilacinum</name>
    <name type="common">Paecilomyces lilacinus</name>
    <dbReference type="NCBI Taxonomy" id="33203"/>
    <lineage>
        <taxon>Eukaryota</taxon>
        <taxon>Fungi</taxon>
        <taxon>Dikarya</taxon>
        <taxon>Ascomycota</taxon>
        <taxon>Pezizomycotina</taxon>
        <taxon>Sordariomycetes</taxon>
        <taxon>Hypocreomycetidae</taxon>
        <taxon>Hypocreales</taxon>
        <taxon>Ophiocordycipitaceae</taxon>
        <taxon>Purpureocillium</taxon>
    </lineage>
</organism>
<evidence type="ECO:0008006" key="4">
    <source>
        <dbReference type="Google" id="ProtNLM"/>
    </source>
</evidence>
<feature type="compositionally biased region" description="Low complexity" evidence="1">
    <location>
        <begin position="522"/>
        <end position="542"/>
    </location>
</feature>
<accession>A0A2U3DVB3</accession>
<feature type="region of interest" description="Disordered" evidence="1">
    <location>
        <begin position="65"/>
        <end position="88"/>
    </location>
</feature>
<feature type="region of interest" description="Disordered" evidence="1">
    <location>
        <begin position="406"/>
        <end position="427"/>
    </location>
</feature>
<dbReference type="CDD" id="cd00065">
    <property type="entry name" value="FYVE_like_SF"/>
    <property type="match status" value="1"/>
</dbReference>
<proteinExistence type="predicted"/>
<dbReference type="EMBL" id="LCWV01000027">
    <property type="protein sequence ID" value="PWI66188.1"/>
    <property type="molecule type" value="Genomic_DNA"/>
</dbReference>
<protein>
    <recommendedName>
        <fullName evidence="4">Sulfate transporter protein</fullName>
    </recommendedName>
</protein>
<dbReference type="AlphaFoldDB" id="A0A2U3DVB3"/>
<comment type="caution">
    <text evidence="2">The sequence shown here is derived from an EMBL/GenBank/DDBJ whole genome shotgun (WGS) entry which is preliminary data.</text>
</comment>
<name>A0A2U3DVB3_PURLI</name>
<sequence>MQRGIGSVVAARSSVPQRRRRRHLHLTCLLTDRSRLQLPPARARSSRRLIYPPARDLSLRLHHTHTPQHHARRFPPSADPRDDADRIPDTDTAFARQLQRRRDLAEMARFVDLDEEGDDAGRAIQDAIQRKLEQLVNVTARLSVEPPVVEPPPPVSDAITDAFSCYPIVVAIVSSIDLNTLDALSRTSRGIHQGLIQYRTILLASTLRCSNEKLPVNRDELLRYRARASNWHYMEDGRNYSGKAGNCARDMVDECRRCGEVICRNCAIKPPAPVALRERHRRLCVTCVRAPIGTLVHPPLDPDTPFYSEPVQRAVCKCDTKGVWLCQPCGRSIRGADHEYQRIWKWRNQYGEVLGGLGTGIGDGDRGVICGREEECLAARDREQEVDCDAEDVRDTGHAPWVAELPSPASAATTPGHSGSPFGGTGTPLTTLIEEFRHENERTPSPQLGPGYARHEIEGIGGRVKRKLVRMVRVGACVPEWDDEKGSGSRVLAPEVNGSCRSWCGWCWRVIPGRKDINEETSSVGSARRPSSVSSAGRRPSS</sequence>